<dbReference type="Gene3D" id="3.40.50.1390">
    <property type="entry name" value="Resolvase, N-terminal catalytic domain"/>
    <property type="match status" value="1"/>
</dbReference>
<dbReference type="InterPro" id="IPR050639">
    <property type="entry name" value="SSR_resolvase"/>
</dbReference>
<dbReference type="Pfam" id="PF07508">
    <property type="entry name" value="Recombinase"/>
    <property type="match status" value="1"/>
</dbReference>
<feature type="domain" description="Resolvase/invertase-type recombinase catalytic" evidence="1">
    <location>
        <begin position="1"/>
        <end position="145"/>
    </location>
</feature>
<evidence type="ECO:0000313" key="3">
    <source>
        <dbReference type="EMBL" id="OGC86629.1"/>
    </source>
</evidence>
<comment type="caution">
    <text evidence="3">The sequence shown here is derived from an EMBL/GenBank/DDBJ whole genome shotgun (WGS) entry which is preliminary data.</text>
</comment>
<dbReference type="EMBL" id="MEWZ01000018">
    <property type="protein sequence ID" value="OGC86629.1"/>
    <property type="molecule type" value="Genomic_DNA"/>
</dbReference>
<dbReference type="GO" id="GO:0003677">
    <property type="term" value="F:DNA binding"/>
    <property type="evidence" value="ECO:0007669"/>
    <property type="project" value="InterPro"/>
</dbReference>
<dbReference type="PROSITE" id="PS51737">
    <property type="entry name" value="RECOMBINASE_DNA_BIND"/>
    <property type="match status" value="1"/>
</dbReference>
<accession>A0A1F4XY72</accession>
<dbReference type="PROSITE" id="PS51736">
    <property type="entry name" value="RECOMBINASES_3"/>
    <property type="match status" value="1"/>
</dbReference>
<dbReference type="AlphaFoldDB" id="A0A1F4XY72"/>
<dbReference type="InterPro" id="IPR038109">
    <property type="entry name" value="DNA_bind_recomb_sf"/>
</dbReference>
<protein>
    <recommendedName>
        <fullName evidence="5">Recombinase domain-containing protein</fullName>
    </recommendedName>
</protein>
<name>A0A1F4XY72_9BACT</name>
<dbReference type="SUPFAM" id="SSF53041">
    <property type="entry name" value="Resolvase-like"/>
    <property type="match status" value="1"/>
</dbReference>
<dbReference type="Proteomes" id="UP000178585">
    <property type="component" value="Unassembled WGS sequence"/>
</dbReference>
<dbReference type="InterPro" id="IPR025827">
    <property type="entry name" value="Zn_ribbon_recom_dom"/>
</dbReference>
<dbReference type="InterPro" id="IPR036162">
    <property type="entry name" value="Resolvase-like_N_sf"/>
</dbReference>
<dbReference type="InterPro" id="IPR011109">
    <property type="entry name" value="DNA_bind_recombinase_dom"/>
</dbReference>
<proteinExistence type="predicted"/>
<dbReference type="Pfam" id="PF13408">
    <property type="entry name" value="Zn_ribbon_recom"/>
    <property type="match status" value="1"/>
</dbReference>
<dbReference type="SMART" id="SM00857">
    <property type="entry name" value="Resolvase"/>
    <property type="match status" value="1"/>
</dbReference>
<dbReference type="InterPro" id="IPR006119">
    <property type="entry name" value="Resolv_N"/>
</dbReference>
<feature type="domain" description="Recombinase" evidence="2">
    <location>
        <begin position="152"/>
        <end position="266"/>
    </location>
</feature>
<dbReference type="STRING" id="1797245.A2949_00005"/>
<evidence type="ECO:0000259" key="1">
    <source>
        <dbReference type="PROSITE" id="PS51736"/>
    </source>
</evidence>
<evidence type="ECO:0000313" key="4">
    <source>
        <dbReference type="Proteomes" id="UP000178585"/>
    </source>
</evidence>
<sequence>MYARKSTEQDELQALSIDSQIREMAAAAEKEGLNIAEIYREAHSAKESGQRPVFKQMVADIKSGKFTGVIAWDPSRISRNAGDLGSIVDLMDSKSLIDIRTHGQRFTNSPNDKFMLMILCSQAKLENDHKGENVKRGLRTKCEMGFRPGVCPLGYMNEKYADKGTKKIMLDPERAHIMKQMFEKVANENVSGRDIYEWLVSIGFTTRTGKRVALSGIFRMLKDTYYYGEFEYPVGGGKWYKTSHDPIISKELYLAAQANLHAPSRKHPGTKEFDFTRLFICGSCGSGITADEKFKHCKNGNTHRYVYYVCTRSNDKRCKEKPIREENLVSQLLQVIDRVDMDEIGAKEQIMREVEKYRQLAYTVFGKEAELDRAPLEADVRKYAKYVLTRGTKEEKRELLGCLKSKLEVKDKKLRFSIE</sequence>
<reference evidence="3 4" key="1">
    <citation type="journal article" date="2016" name="Nat. Commun.">
        <title>Thousands of microbial genomes shed light on interconnected biogeochemical processes in an aquifer system.</title>
        <authorList>
            <person name="Anantharaman K."/>
            <person name="Brown C.T."/>
            <person name="Hug L.A."/>
            <person name="Sharon I."/>
            <person name="Castelle C.J."/>
            <person name="Probst A.J."/>
            <person name="Thomas B.C."/>
            <person name="Singh A."/>
            <person name="Wilkins M.J."/>
            <person name="Karaoz U."/>
            <person name="Brodie E.L."/>
            <person name="Williams K.H."/>
            <person name="Hubbard S.S."/>
            <person name="Banfield J.F."/>
        </authorList>
    </citation>
    <scope>NUCLEOTIDE SEQUENCE [LARGE SCALE GENOMIC DNA]</scope>
</reference>
<evidence type="ECO:0008006" key="5">
    <source>
        <dbReference type="Google" id="ProtNLM"/>
    </source>
</evidence>
<dbReference type="PANTHER" id="PTHR30461">
    <property type="entry name" value="DNA-INVERTASE FROM LAMBDOID PROPHAGE"/>
    <property type="match status" value="1"/>
</dbReference>
<gene>
    <name evidence="3" type="ORF">A2949_00005</name>
</gene>
<dbReference type="PANTHER" id="PTHR30461:SF23">
    <property type="entry name" value="DNA RECOMBINASE-RELATED"/>
    <property type="match status" value="1"/>
</dbReference>
<dbReference type="Gene3D" id="3.90.1750.20">
    <property type="entry name" value="Putative Large Serine Recombinase, Chain B, Domain 2"/>
    <property type="match status" value="1"/>
</dbReference>
<dbReference type="Pfam" id="PF00239">
    <property type="entry name" value="Resolvase"/>
    <property type="match status" value="1"/>
</dbReference>
<dbReference type="GO" id="GO:0000150">
    <property type="term" value="F:DNA strand exchange activity"/>
    <property type="evidence" value="ECO:0007669"/>
    <property type="project" value="InterPro"/>
</dbReference>
<evidence type="ECO:0000259" key="2">
    <source>
        <dbReference type="PROSITE" id="PS51737"/>
    </source>
</evidence>
<organism evidence="3 4">
    <name type="scientific">Candidatus Adlerbacteria bacterium RIFCSPLOWO2_01_FULL_54_21b</name>
    <dbReference type="NCBI Taxonomy" id="1797245"/>
    <lineage>
        <taxon>Bacteria</taxon>
        <taxon>Candidatus Adleribacteriota</taxon>
    </lineage>
</organism>
<dbReference type="CDD" id="cd00338">
    <property type="entry name" value="Ser_Recombinase"/>
    <property type="match status" value="1"/>
</dbReference>